<dbReference type="RefSeq" id="WP_115457755.1">
    <property type="nucleotide sequence ID" value="NZ_QRAP01000002.1"/>
</dbReference>
<name>A0A370R290_9GAMM</name>
<proteinExistence type="predicted"/>
<keyword evidence="2" id="KW-1185">Reference proteome</keyword>
<organism evidence="1 2">
    <name type="scientific">Enterobacillus tribolii</name>
    <dbReference type="NCBI Taxonomy" id="1487935"/>
    <lineage>
        <taxon>Bacteria</taxon>
        <taxon>Pseudomonadati</taxon>
        <taxon>Pseudomonadota</taxon>
        <taxon>Gammaproteobacteria</taxon>
        <taxon>Enterobacterales</taxon>
        <taxon>Hafniaceae</taxon>
        <taxon>Enterobacillus</taxon>
    </lineage>
</organism>
<dbReference type="Proteomes" id="UP000254848">
    <property type="component" value="Unassembled WGS sequence"/>
</dbReference>
<comment type="caution">
    <text evidence="1">The sequence shown here is derived from an EMBL/GenBank/DDBJ whole genome shotgun (WGS) entry which is preliminary data.</text>
</comment>
<protein>
    <submittedName>
        <fullName evidence="1">Uncharacterized protein</fullName>
    </submittedName>
</protein>
<dbReference type="AlphaFoldDB" id="A0A370R290"/>
<accession>A0A370R290</accession>
<sequence length="73" mass="7460">MKELTHSEIEAVSGAGFVSDLINNALDGPARAIGAAIGESLGKKVNQVVDGVTGAINKVFEDISSFIGGIFGR</sequence>
<gene>
    <name evidence="1" type="ORF">C8D90_102521</name>
</gene>
<evidence type="ECO:0000313" key="2">
    <source>
        <dbReference type="Proteomes" id="UP000254848"/>
    </source>
</evidence>
<dbReference type="EMBL" id="QRAP01000002">
    <property type="protein sequence ID" value="RDK96034.1"/>
    <property type="molecule type" value="Genomic_DNA"/>
</dbReference>
<reference evidence="1 2" key="1">
    <citation type="submission" date="2018-07" db="EMBL/GenBank/DDBJ databases">
        <title>Genomic Encyclopedia of Type Strains, Phase IV (KMG-IV): sequencing the most valuable type-strain genomes for metagenomic binning, comparative biology and taxonomic classification.</title>
        <authorList>
            <person name="Goeker M."/>
        </authorList>
    </citation>
    <scope>NUCLEOTIDE SEQUENCE [LARGE SCALE GENOMIC DNA]</scope>
    <source>
        <strain evidence="1 2">DSM 103736</strain>
    </source>
</reference>
<evidence type="ECO:0000313" key="1">
    <source>
        <dbReference type="EMBL" id="RDK96034.1"/>
    </source>
</evidence>
<dbReference type="OrthoDB" id="6631030at2"/>